<keyword evidence="2" id="KW-0597">Phosphoprotein</keyword>
<dbReference type="EMBL" id="BKZW01000004">
    <property type="protein sequence ID" value="GER91654.1"/>
    <property type="molecule type" value="Genomic_DNA"/>
</dbReference>
<evidence type="ECO:0000259" key="5">
    <source>
        <dbReference type="PROSITE" id="PS52004"/>
    </source>
</evidence>
<dbReference type="AlphaFoldDB" id="A0A5J4KQK9"/>
<keyword evidence="1" id="KW-0596">Phosphopantetheine</keyword>
<dbReference type="Pfam" id="PF00109">
    <property type="entry name" value="ketoacyl-synt"/>
    <property type="match status" value="1"/>
</dbReference>
<name>A0A5J4KQK9_9CHLR</name>
<sequence length="337" mass="37246">MSTKPGPNKEPIAVIGMGLRFPGANNPQEFWHLLRQGRDMVREVPADRWDLDRLYDADVNKPGKISTRWGSFLDQIDQFDWKAFRISPREAKYLDPQQRLLLEIVWEALEDAGMPFEEIAGSNTSVTIGQVWNDYLRMQTKNWSKLDSYSGIGGMPSFASNRVSYVFDLQGPSVTLDAACTSSMASIYYACQSLWSGEASLAIAGGVELMISPESSIMMSKAGLLSPTGHSRTFDAEADGFVRGEGAGVVILKPLSQVQPSERVYALLTGIALNHNGHNEWIMASNPAAQEAVIKHAHQQAGIDPNDIDYIELHSAGQPRAIHWRHRCWANSGARAD</sequence>
<comment type="similarity">
    <text evidence="4">Belongs to the thiolase-like superfamily. Beta-ketoacyl-ACP synthases family.</text>
</comment>
<dbReference type="InterPro" id="IPR016039">
    <property type="entry name" value="Thiolase-like"/>
</dbReference>
<feature type="domain" description="Ketosynthase family 3 (KS3)" evidence="5">
    <location>
        <begin position="9"/>
        <end position="337"/>
    </location>
</feature>
<dbReference type="InterPro" id="IPR020841">
    <property type="entry name" value="PKS_Beta-ketoAc_synthase_dom"/>
</dbReference>
<dbReference type="Pfam" id="PF02801">
    <property type="entry name" value="Ketoacyl-synt_C"/>
    <property type="match status" value="1"/>
</dbReference>
<dbReference type="Gene3D" id="3.40.47.10">
    <property type="match status" value="1"/>
</dbReference>
<dbReference type="GO" id="GO:0006633">
    <property type="term" value="P:fatty acid biosynthetic process"/>
    <property type="evidence" value="ECO:0007669"/>
    <property type="project" value="InterPro"/>
</dbReference>
<protein>
    <recommendedName>
        <fullName evidence="5">Ketosynthase family 3 (KS3) domain-containing protein</fullName>
    </recommendedName>
</protein>
<dbReference type="Proteomes" id="UP000326912">
    <property type="component" value="Unassembled WGS sequence"/>
</dbReference>
<dbReference type="RefSeq" id="WP_151759276.1">
    <property type="nucleotide sequence ID" value="NZ_BKZW01000004.1"/>
</dbReference>
<dbReference type="InterPro" id="IPR014031">
    <property type="entry name" value="Ketoacyl_synth_C"/>
</dbReference>
<dbReference type="GO" id="GO:0071770">
    <property type="term" value="P:DIM/DIP cell wall layer assembly"/>
    <property type="evidence" value="ECO:0007669"/>
    <property type="project" value="TreeGrafter"/>
</dbReference>
<dbReference type="SUPFAM" id="SSF53901">
    <property type="entry name" value="Thiolase-like"/>
    <property type="match status" value="2"/>
</dbReference>
<dbReference type="GO" id="GO:0005886">
    <property type="term" value="C:plasma membrane"/>
    <property type="evidence" value="ECO:0007669"/>
    <property type="project" value="TreeGrafter"/>
</dbReference>
<dbReference type="CDD" id="cd00833">
    <property type="entry name" value="PKS"/>
    <property type="match status" value="1"/>
</dbReference>
<dbReference type="SMART" id="SM00825">
    <property type="entry name" value="PKS_KS"/>
    <property type="match status" value="1"/>
</dbReference>
<dbReference type="GO" id="GO:0004312">
    <property type="term" value="F:fatty acid synthase activity"/>
    <property type="evidence" value="ECO:0007669"/>
    <property type="project" value="TreeGrafter"/>
</dbReference>
<keyword evidence="7" id="KW-1185">Reference proteome</keyword>
<dbReference type="InterPro" id="IPR050091">
    <property type="entry name" value="PKS_NRPS_Biosynth_Enz"/>
</dbReference>
<proteinExistence type="inferred from homology"/>
<dbReference type="GO" id="GO:0004315">
    <property type="term" value="F:3-oxoacyl-[acyl-carrier-protein] synthase activity"/>
    <property type="evidence" value="ECO:0007669"/>
    <property type="project" value="InterPro"/>
</dbReference>
<accession>A0A5J4KQK9</accession>
<evidence type="ECO:0000256" key="2">
    <source>
        <dbReference type="ARBA" id="ARBA00022553"/>
    </source>
</evidence>
<reference evidence="6 7" key="1">
    <citation type="submission" date="2019-10" db="EMBL/GenBank/DDBJ databases">
        <title>Dictyobacter vulcani sp. nov., within the class Ktedonobacteria, isolated from soil of volcanic Mt. Zao.</title>
        <authorList>
            <person name="Zheng Y."/>
            <person name="Wang C.M."/>
            <person name="Sakai Y."/>
            <person name="Abe K."/>
            <person name="Yokota A."/>
            <person name="Yabe S."/>
        </authorList>
    </citation>
    <scope>NUCLEOTIDE SEQUENCE [LARGE SCALE GENOMIC DNA]</scope>
    <source>
        <strain evidence="6 7">W12</strain>
    </source>
</reference>
<dbReference type="PANTHER" id="PTHR43775">
    <property type="entry name" value="FATTY ACID SYNTHASE"/>
    <property type="match status" value="1"/>
</dbReference>
<dbReference type="GO" id="GO:0005737">
    <property type="term" value="C:cytoplasm"/>
    <property type="evidence" value="ECO:0007669"/>
    <property type="project" value="TreeGrafter"/>
</dbReference>
<organism evidence="6 7">
    <name type="scientific">Dictyobacter vulcani</name>
    <dbReference type="NCBI Taxonomy" id="2607529"/>
    <lineage>
        <taxon>Bacteria</taxon>
        <taxon>Bacillati</taxon>
        <taxon>Chloroflexota</taxon>
        <taxon>Ktedonobacteria</taxon>
        <taxon>Ktedonobacterales</taxon>
        <taxon>Dictyobacteraceae</taxon>
        <taxon>Dictyobacter</taxon>
    </lineage>
</organism>
<comment type="caution">
    <text evidence="6">The sequence shown here is derived from an EMBL/GenBank/DDBJ whole genome shotgun (WGS) entry which is preliminary data.</text>
</comment>
<evidence type="ECO:0000313" key="6">
    <source>
        <dbReference type="EMBL" id="GER91654.1"/>
    </source>
</evidence>
<dbReference type="PANTHER" id="PTHR43775:SF37">
    <property type="entry name" value="SI:DKEY-61P9.11"/>
    <property type="match status" value="1"/>
</dbReference>
<keyword evidence="3 4" id="KW-0808">Transferase</keyword>
<evidence type="ECO:0000256" key="1">
    <source>
        <dbReference type="ARBA" id="ARBA00022450"/>
    </source>
</evidence>
<dbReference type="InterPro" id="IPR014030">
    <property type="entry name" value="Ketoacyl_synth_N"/>
</dbReference>
<evidence type="ECO:0000313" key="7">
    <source>
        <dbReference type="Proteomes" id="UP000326912"/>
    </source>
</evidence>
<dbReference type="InterPro" id="IPR018201">
    <property type="entry name" value="Ketoacyl_synth_AS"/>
</dbReference>
<dbReference type="PROSITE" id="PS52004">
    <property type="entry name" value="KS3_2"/>
    <property type="match status" value="1"/>
</dbReference>
<gene>
    <name evidence="6" type="ORF">KDW_58160</name>
</gene>
<dbReference type="PROSITE" id="PS00606">
    <property type="entry name" value="KS3_1"/>
    <property type="match status" value="1"/>
</dbReference>
<evidence type="ECO:0000256" key="4">
    <source>
        <dbReference type="RuleBase" id="RU003694"/>
    </source>
</evidence>
<evidence type="ECO:0000256" key="3">
    <source>
        <dbReference type="ARBA" id="ARBA00022679"/>
    </source>
</evidence>